<dbReference type="EMBL" id="JACHIJ010000010">
    <property type="protein sequence ID" value="MBB5055002.1"/>
    <property type="molecule type" value="Genomic_DNA"/>
</dbReference>
<dbReference type="GO" id="GO:0005524">
    <property type="term" value="F:ATP binding"/>
    <property type="evidence" value="ECO:0007669"/>
    <property type="project" value="InterPro"/>
</dbReference>
<feature type="transmembrane region" description="Helical" evidence="6">
    <location>
        <begin position="54"/>
        <end position="77"/>
    </location>
</feature>
<evidence type="ECO:0000256" key="4">
    <source>
        <dbReference type="ARBA" id="ARBA00022989"/>
    </source>
</evidence>
<evidence type="ECO:0000256" key="3">
    <source>
        <dbReference type="ARBA" id="ARBA00022967"/>
    </source>
</evidence>
<dbReference type="Proteomes" id="UP000521227">
    <property type="component" value="Unassembled WGS sequence"/>
</dbReference>
<gene>
    <name evidence="7" type="ORF">HNQ36_005013</name>
</gene>
<dbReference type="PANTHER" id="PTHR43520:SF8">
    <property type="entry name" value="P-TYPE CU(+) TRANSPORTER"/>
    <property type="match status" value="1"/>
</dbReference>
<name>A0A840N854_9BRAD</name>
<dbReference type="GO" id="GO:0016887">
    <property type="term" value="F:ATP hydrolysis activity"/>
    <property type="evidence" value="ECO:0007669"/>
    <property type="project" value="InterPro"/>
</dbReference>
<dbReference type="AlphaFoldDB" id="A0A840N854"/>
<dbReference type="Gene3D" id="1.20.1110.10">
    <property type="entry name" value="Calcium-transporting ATPase, transmembrane domain"/>
    <property type="match status" value="1"/>
</dbReference>
<dbReference type="GO" id="GO:0016020">
    <property type="term" value="C:membrane"/>
    <property type="evidence" value="ECO:0007669"/>
    <property type="project" value="UniProtKB-SubCell"/>
</dbReference>
<dbReference type="InterPro" id="IPR001757">
    <property type="entry name" value="P_typ_ATPase"/>
</dbReference>
<dbReference type="InterPro" id="IPR023298">
    <property type="entry name" value="ATPase_P-typ_TM_dom_sf"/>
</dbReference>
<dbReference type="PROSITE" id="PS00154">
    <property type="entry name" value="ATPASE_E1_E2"/>
    <property type="match status" value="1"/>
</dbReference>
<evidence type="ECO:0000256" key="6">
    <source>
        <dbReference type="SAM" id="Phobius"/>
    </source>
</evidence>
<evidence type="ECO:0000256" key="5">
    <source>
        <dbReference type="ARBA" id="ARBA00023136"/>
    </source>
</evidence>
<accession>A0A840N854</accession>
<evidence type="ECO:0000256" key="2">
    <source>
        <dbReference type="ARBA" id="ARBA00022692"/>
    </source>
</evidence>
<comment type="subcellular location">
    <subcellularLocation>
        <location evidence="1">Membrane</location>
    </subcellularLocation>
</comment>
<proteinExistence type="predicted"/>
<keyword evidence="3" id="KW-1278">Translocase</keyword>
<feature type="transmembrane region" description="Helical" evidence="6">
    <location>
        <begin position="26"/>
        <end position="48"/>
    </location>
</feature>
<dbReference type="PANTHER" id="PTHR43520">
    <property type="entry name" value="ATP7, ISOFORM B"/>
    <property type="match status" value="1"/>
</dbReference>
<keyword evidence="4 6" id="KW-1133">Transmembrane helix</keyword>
<dbReference type="NCBIfam" id="TIGR01494">
    <property type="entry name" value="ATPase_P-type"/>
    <property type="match status" value="1"/>
</dbReference>
<evidence type="ECO:0000313" key="7">
    <source>
        <dbReference type="EMBL" id="MBB5055002.1"/>
    </source>
</evidence>
<reference evidence="7 8" key="1">
    <citation type="submission" date="2020-08" db="EMBL/GenBank/DDBJ databases">
        <title>Genomic Encyclopedia of Type Strains, Phase IV (KMG-IV): sequencing the most valuable type-strain genomes for metagenomic binning, comparative biology and taxonomic classification.</title>
        <authorList>
            <person name="Goeker M."/>
        </authorList>
    </citation>
    <scope>NUCLEOTIDE SEQUENCE [LARGE SCALE GENOMIC DNA]</scope>
    <source>
        <strain evidence="7 8">DSM 17498</strain>
    </source>
</reference>
<keyword evidence="2 6" id="KW-0812">Transmembrane</keyword>
<protein>
    <submittedName>
        <fullName evidence="7">P-type E1-E2 ATPase</fullName>
    </submittedName>
</protein>
<evidence type="ECO:0000313" key="8">
    <source>
        <dbReference type="Proteomes" id="UP000521227"/>
    </source>
</evidence>
<dbReference type="GO" id="GO:0043682">
    <property type="term" value="F:P-type divalent copper transporter activity"/>
    <property type="evidence" value="ECO:0007669"/>
    <property type="project" value="TreeGrafter"/>
</dbReference>
<dbReference type="InterPro" id="IPR018303">
    <property type="entry name" value="ATPase_P-typ_P_site"/>
</dbReference>
<sequence length="162" mass="17019">MLAQIIRMVEEAQGSKLPIQALVDRVTGVFVPIVMGIAALTFVVWLVFGPDPALAFALVSSVAVLIIAFPCAMGLATPTSIMVGTGRAARMGVLFRKGEALQTLRGAKAIARDKTGTLTNGRPELTDLSVVGGFQESDVLSLDGWSPTAVVTPGEWHSLESL</sequence>
<organism evidence="7 8">
    <name type="scientific">Afipia massiliensis</name>
    <dbReference type="NCBI Taxonomy" id="211460"/>
    <lineage>
        <taxon>Bacteria</taxon>
        <taxon>Pseudomonadati</taxon>
        <taxon>Pseudomonadota</taxon>
        <taxon>Alphaproteobacteria</taxon>
        <taxon>Hyphomicrobiales</taxon>
        <taxon>Nitrobacteraceae</taxon>
        <taxon>Afipia</taxon>
    </lineage>
</organism>
<evidence type="ECO:0000256" key="1">
    <source>
        <dbReference type="ARBA" id="ARBA00004370"/>
    </source>
</evidence>
<dbReference type="SUPFAM" id="SSF81665">
    <property type="entry name" value="Calcium ATPase, transmembrane domain M"/>
    <property type="match status" value="1"/>
</dbReference>
<dbReference type="GO" id="GO:0005507">
    <property type="term" value="F:copper ion binding"/>
    <property type="evidence" value="ECO:0007669"/>
    <property type="project" value="TreeGrafter"/>
</dbReference>
<comment type="caution">
    <text evidence="7">The sequence shown here is derived from an EMBL/GenBank/DDBJ whole genome shotgun (WGS) entry which is preliminary data.</text>
</comment>
<dbReference type="GO" id="GO:0055070">
    <property type="term" value="P:copper ion homeostasis"/>
    <property type="evidence" value="ECO:0007669"/>
    <property type="project" value="TreeGrafter"/>
</dbReference>
<keyword evidence="5 6" id="KW-0472">Membrane</keyword>